<keyword evidence="2" id="KW-1185">Reference proteome</keyword>
<organism evidence="1 2">
    <name type="scientific">Hesseltinella vesiculosa</name>
    <dbReference type="NCBI Taxonomy" id="101127"/>
    <lineage>
        <taxon>Eukaryota</taxon>
        <taxon>Fungi</taxon>
        <taxon>Fungi incertae sedis</taxon>
        <taxon>Mucoromycota</taxon>
        <taxon>Mucoromycotina</taxon>
        <taxon>Mucoromycetes</taxon>
        <taxon>Mucorales</taxon>
        <taxon>Cunninghamellaceae</taxon>
        <taxon>Hesseltinella</taxon>
    </lineage>
</organism>
<accession>A0A1X2GNZ4</accession>
<proteinExistence type="predicted"/>
<reference evidence="1 2" key="1">
    <citation type="submission" date="2016-07" db="EMBL/GenBank/DDBJ databases">
        <title>Pervasive Adenine N6-methylation of Active Genes in Fungi.</title>
        <authorList>
            <consortium name="DOE Joint Genome Institute"/>
            <person name="Mondo S.J."/>
            <person name="Dannebaum R.O."/>
            <person name="Kuo R.C."/>
            <person name="Labutti K."/>
            <person name="Haridas S."/>
            <person name="Kuo A."/>
            <person name="Salamov A."/>
            <person name="Ahrendt S.R."/>
            <person name="Lipzen A."/>
            <person name="Sullivan W."/>
            <person name="Andreopoulos W.B."/>
            <person name="Clum A."/>
            <person name="Lindquist E."/>
            <person name="Daum C."/>
            <person name="Ramamoorthy G.K."/>
            <person name="Gryganskyi A."/>
            <person name="Culley D."/>
            <person name="Magnuson J.K."/>
            <person name="James T.Y."/>
            <person name="O'Malley M.A."/>
            <person name="Stajich J.E."/>
            <person name="Spatafora J.W."/>
            <person name="Visel A."/>
            <person name="Grigoriev I.V."/>
        </authorList>
    </citation>
    <scope>NUCLEOTIDE SEQUENCE [LARGE SCALE GENOMIC DNA]</scope>
    <source>
        <strain evidence="1 2">NRRL 3301</strain>
    </source>
</reference>
<gene>
    <name evidence="1" type="ORF">DM01DRAFT_1333794</name>
</gene>
<dbReference type="Proteomes" id="UP000242146">
    <property type="component" value="Unassembled WGS sequence"/>
</dbReference>
<evidence type="ECO:0000313" key="2">
    <source>
        <dbReference type="Proteomes" id="UP000242146"/>
    </source>
</evidence>
<name>A0A1X2GNZ4_9FUNG</name>
<dbReference type="EMBL" id="MCGT01000007">
    <property type="protein sequence ID" value="ORX58128.1"/>
    <property type="molecule type" value="Genomic_DNA"/>
</dbReference>
<comment type="caution">
    <text evidence="1">The sequence shown here is derived from an EMBL/GenBank/DDBJ whole genome shotgun (WGS) entry which is preliminary data.</text>
</comment>
<evidence type="ECO:0000313" key="1">
    <source>
        <dbReference type="EMBL" id="ORX58128.1"/>
    </source>
</evidence>
<sequence>MFFPAITPRHSPNVNARHRRHLKTKYYLMVDRLGQQQAASLETSLKRGCQPVKA</sequence>
<protein>
    <submittedName>
        <fullName evidence="1">Uncharacterized protein</fullName>
    </submittedName>
</protein>
<dbReference type="AlphaFoldDB" id="A0A1X2GNZ4"/>